<name>A0AAE6IZ64_CAMFE</name>
<dbReference type="Proteomes" id="UP000322035">
    <property type="component" value="Chromosome"/>
</dbReference>
<accession>A0AAE6IZ64</accession>
<proteinExistence type="predicted"/>
<feature type="coiled-coil region" evidence="1">
    <location>
        <begin position="11"/>
        <end position="45"/>
    </location>
</feature>
<keyword evidence="1" id="KW-0175">Coiled coil</keyword>
<dbReference type="RefSeq" id="WP_002849961.1">
    <property type="nucleotide sequence ID" value="NZ_CP043435.1"/>
</dbReference>
<protein>
    <submittedName>
        <fullName evidence="2">Uncharacterized protein</fullName>
    </submittedName>
</protein>
<gene>
    <name evidence="2" type="ORF">CFVT_1261</name>
</gene>
<evidence type="ECO:0000313" key="2">
    <source>
        <dbReference type="EMBL" id="QEL45201.1"/>
    </source>
</evidence>
<dbReference type="EMBL" id="CP043435">
    <property type="protein sequence ID" value="QEL45201.1"/>
    <property type="molecule type" value="Genomic_DNA"/>
</dbReference>
<organism evidence="2 3">
    <name type="scientific">Campylobacter fetus subsp. venerealis NCTC 10354</name>
    <dbReference type="NCBI Taxonomy" id="983328"/>
    <lineage>
        <taxon>Bacteria</taxon>
        <taxon>Pseudomonadati</taxon>
        <taxon>Campylobacterota</taxon>
        <taxon>Epsilonproteobacteria</taxon>
        <taxon>Campylobacterales</taxon>
        <taxon>Campylobacteraceae</taxon>
        <taxon>Campylobacter</taxon>
        <taxon>Campylobacter fetus subsp. venerealis bv. venerealis</taxon>
    </lineage>
</organism>
<evidence type="ECO:0000256" key="1">
    <source>
        <dbReference type="SAM" id="Coils"/>
    </source>
</evidence>
<evidence type="ECO:0000313" key="3">
    <source>
        <dbReference type="Proteomes" id="UP000322035"/>
    </source>
</evidence>
<dbReference type="AlphaFoldDB" id="A0AAE6IZ64"/>
<sequence length="91" mass="10357">MITSTDFTKLIDTMAQILAQKNEDIAELVREIEALESKLAKYEDKELFEVVGTSNLGNQVFNIYEKFVPEFVTDEEIAIANLIAPKFDILE</sequence>
<reference evidence="2 3" key="1">
    <citation type="submission" date="2019-08" db="EMBL/GenBank/DDBJ databases">
        <title>Complete genomes of the Campylobacter fetus subsp. venerealis, Campylobacter lari subsp. concheus, Campylobacter sputorum bv. sputorum and Campylobacter volucris type strains.</title>
        <authorList>
            <person name="Miller W.G."/>
            <person name="Yee E."/>
        </authorList>
    </citation>
    <scope>NUCLEOTIDE SEQUENCE [LARGE SCALE GENOMIC DNA]</scope>
    <source>
        <strain evidence="2 3">NCTC 10354</strain>
    </source>
</reference>